<dbReference type="Gene3D" id="3.40.50.1820">
    <property type="entry name" value="alpha/beta hydrolase"/>
    <property type="match status" value="1"/>
</dbReference>
<keyword evidence="4" id="KW-1185">Reference proteome</keyword>
<dbReference type="PANTHER" id="PTHR43329">
    <property type="entry name" value="EPOXIDE HYDROLASE"/>
    <property type="match status" value="1"/>
</dbReference>
<comment type="caution">
    <text evidence="3">The sequence shown here is derived from an EMBL/GenBank/DDBJ whole genome shotgun (WGS) entry which is preliminary data.</text>
</comment>
<evidence type="ECO:0000259" key="2">
    <source>
        <dbReference type="Pfam" id="PF00561"/>
    </source>
</evidence>
<feature type="domain" description="AB hydrolase-1" evidence="2">
    <location>
        <begin position="26"/>
        <end position="277"/>
    </location>
</feature>
<dbReference type="PRINTS" id="PR00412">
    <property type="entry name" value="EPOXHYDRLASE"/>
</dbReference>
<organism evidence="3 4">
    <name type="scientific">Vineibacter terrae</name>
    <dbReference type="NCBI Taxonomy" id="2586908"/>
    <lineage>
        <taxon>Bacteria</taxon>
        <taxon>Pseudomonadati</taxon>
        <taxon>Pseudomonadota</taxon>
        <taxon>Alphaproteobacteria</taxon>
        <taxon>Hyphomicrobiales</taxon>
        <taxon>Vineibacter</taxon>
    </lineage>
</organism>
<dbReference type="SUPFAM" id="SSF53474">
    <property type="entry name" value="alpha/beta-Hydrolases"/>
    <property type="match status" value="1"/>
</dbReference>
<protein>
    <submittedName>
        <fullName evidence="3">Alpha/beta hydrolase</fullName>
    </submittedName>
</protein>
<dbReference type="EMBL" id="VDUZ01000072">
    <property type="protein sequence ID" value="TXL69782.1"/>
    <property type="molecule type" value="Genomic_DNA"/>
</dbReference>
<sequence>MTGFRHDVITANGVRHHVTSCGHGAPLLLLHGWPEFWRTWRPLMERLADRFTLYAPEWRGFGDSEKTSTGPAEDCTPDILAEDLHALRTALGLGRVGLVSHDIGAFAAQAFARRWPDALSGLFFFNCPYAGIGRRWTDPQSIPEIWYQTFNQQPWAADLVASSRDACRLYIGHFLRHWAADPHAFDAELELWVDNFLKPGNLQGGFNWYRSINRARLAMMAGTAPVPPPITVRSRFLWGRRDPVVRAAWSDRLHEFFTDYRLEFAELAGHFVHYEAPARAASAIADFFD</sequence>
<dbReference type="InterPro" id="IPR000073">
    <property type="entry name" value="AB_hydrolase_1"/>
</dbReference>
<keyword evidence="1 3" id="KW-0378">Hydrolase</keyword>
<dbReference type="InterPro" id="IPR029058">
    <property type="entry name" value="AB_hydrolase_fold"/>
</dbReference>
<proteinExistence type="predicted"/>
<dbReference type="InterPro" id="IPR000639">
    <property type="entry name" value="Epox_hydrolase-like"/>
</dbReference>
<dbReference type="OrthoDB" id="9780765at2"/>
<accession>A0A5C8P7R4</accession>
<dbReference type="AlphaFoldDB" id="A0A5C8P7R4"/>
<evidence type="ECO:0000256" key="1">
    <source>
        <dbReference type="ARBA" id="ARBA00022801"/>
    </source>
</evidence>
<reference evidence="3 4" key="1">
    <citation type="submission" date="2019-06" db="EMBL/GenBank/DDBJ databases">
        <title>New taxonomy in bacterial strain CC-CFT640, isolated from vineyard.</title>
        <authorList>
            <person name="Lin S.-Y."/>
            <person name="Tsai C.-F."/>
            <person name="Young C.-C."/>
        </authorList>
    </citation>
    <scope>NUCLEOTIDE SEQUENCE [LARGE SCALE GENOMIC DNA]</scope>
    <source>
        <strain evidence="3 4">CC-CFT640</strain>
    </source>
</reference>
<gene>
    <name evidence="3" type="ORF">FHP25_37525</name>
</gene>
<dbReference type="Pfam" id="PF00561">
    <property type="entry name" value="Abhydrolase_1"/>
    <property type="match status" value="1"/>
</dbReference>
<name>A0A5C8P7R4_9HYPH</name>
<evidence type="ECO:0000313" key="3">
    <source>
        <dbReference type="EMBL" id="TXL69782.1"/>
    </source>
</evidence>
<dbReference type="Proteomes" id="UP000321638">
    <property type="component" value="Unassembled WGS sequence"/>
</dbReference>
<dbReference type="GO" id="GO:0016787">
    <property type="term" value="F:hydrolase activity"/>
    <property type="evidence" value="ECO:0007669"/>
    <property type="project" value="UniProtKB-KW"/>
</dbReference>
<evidence type="ECO:0000313" key="4">
    <source>
        <dbReference type="Proteomes" id="UP000321638"/>
    </source>
</evidence>
<dbReference type="RefSeq" id="WP_147852141.1">
    <property type="nucleotide sequence ID" value="NZ_VDUZ01000072.1"/>
</dbReference>